<dbReference type="SMR" id="A0A076YM08"/>
<evidence type="ECO:0000256" key="1">
    <source>
        <dbReference type="ARBA" id="ARBA00001968"/>
    </source>
</evidence>
<dbReference type="GO" id="GO:0005524">
    <property type="term" value="F:ATP binding"/>
    <property type="evidence" value="ECO:0007669"/>
    <property type="project" value="InterPro"/>
</dbReference>
<gene>
    <name evidence="9" type="ORF">P10VF_217</name>
</gene>
<keyword evidence="5" id="KW-0235">DNA replication</keyword>
<dbReference type="InterPro" id="IPR050326">
    <property type="entry name" value="NAD_dep_DNA_ligaseB"/>
</dbReference>
<dbReference type="InterPro" id="IPR012310">
    <property type="entry name" value="DNA_ligase_ATP-dep_cent"/>
</dbReference>
<feature type="binding site" evidence="11">
    <location>
        <position position="160"/>
    </location>
    <ligand>
        <name>AMP</name>
        <dbReference type="ChEBI" id="CHEBI:456215"/>
    </ligand>
</feature>
<keyword evidence="11" id="KW-0002">3D-structure</keyword>
<dbReference type="SUPFAM" id="SSF50249">
    <property type="entry name" value="Nucleic acid-binding proteins"/>
    <property type="match status" value="1"/>
</dbReference>
<dbReference type="Pfam" id="PF01068">
    <property type="entry name" value="DNA_ligase_A_M"/>
    <property type="match status" value="1"/>
</dbReference>
<feature type="binding site" evidence="11">
    <location>
        <position position="305"/>
    </location>
    <ligand>
        <name>AMP</name>
        <dbReference type="ChEBI" id="CHEBI:456215"/>
    </ligand>
</feature>
<evidence type="ECO:0000256" key="2">
    <source>
        <dbReference type="ARBA" id="ARBA00007572"/>
    </source>
</evidence>
<accession>A0A076YM08</accession>
<dbReference type="GO" id="GO:0006281">
    <property type="term" value="P:DNA repair"/>
    <property type="evidence" value="ECO:0007669"/>
    <property type="project" value="UniProtKB-KW"/>
</dbReference>
<feature type="binding site" evidence="11">
    <location>
        <position position="164"/>
    </location>
    <ligand>
        <name>AMP</name>
        <dbReference type="ChEBI" id="CHEBI:456215"/>
    </ligand>
</feature>
<feature type="binding site" evidence="11">
    <location>
        <position position="207"/>
    </location>
    <ligand>
        <name>AMP</name>
        <dbReference type="ChEBI" id="CHEBI:456215"/>
    </ligand>
</feature>
<dbReference type="KEGG" id="vg:22109766"/>
<dbReference type="Pfam" id="PF14743">
    <property type="entry name" value="DNA_ligase_OB_2"/>
    <property type="match status" value="1"/>
</dbReference>
<keyword evidence="4 9" id="KW-0436">Ligase</keyword>
<feature type="binding site" evidence="11">
    <location>
        <position position="180"/>
    </location>
    <ligand>
        <name>AMP</name>
        <dbReference type="ChEBI" id="CHEBI:456215"/>
    </ligand>
</feature>
<reference evidence="9 10" key="1">
    <citation type="submission" date="2014-07" db="EMBL/GenBank/DDBJ databases">
        <title>Isolation and characterization of Rhizobium leguminosarum phages from western Canadian soils and complete genome sequences of rhizobiophages vB_RleS_L338C and vB_RleM_P10VF.</title>
        <authorList>
            <person name="Restrepo-Cordoba M."/>
            <person name="Halmillawewa A.P."/>
            <person name="Perry B."/>
            <person name="Hynes M.F."/>
            <person name="Yost C.K."/>
        </authorList>
    </citation>
    <scope>NUCLEOTIDE SEQUENCE [LARGE SCALE GENOMIC DNA]</scope>
</reference>
<dbReference type="InterPro" id="IPR029319">
    <property type="entry name" value="DNA_ligase_OB"/>
</dbReference>
<dbReference type="OrthoDB" id="4135at10239"/>
<dbReference type="GO" id="GO:0006310">
    <property type="term" value="P:DNA recombination"/>
    <property type="evidence" value="ECO:0007669"/>
    <property type="project" value="InterPro"/>
</dbReference>
<evidence type="ECO:0000313" key="9">
    <source>
        <dbReference type="EMBL" id="AIK68430.1"/>
    </source>
</evidence>
<dbReference type="PROSITE" id="PS00333">
    <property type="entry name" value="DNA_LIGASE_A2"/>
    <property type="match status" value="1"/>
</dbReference>
<dbReference type="PANTHER" id="PTHR47810">
    <property type="entry name" value="DNA LIGASE"/>
    <property type="match status" value="1"/>
</dbReference>
<dbReference type="PANTHER" id="PTHR47810:SF1">
    <property type="entry name" value="DNA LIGASE B"/>
    <property type="match status" value="1"/>
</dbReference>
<evidence type="ECO:0000259" key="8">
    <source>
        <dbReference type="PROSITE" id="PS50160"/>
    </source>
</evidence>
<feature type="binding site" evidence="11">
    <location>
        <position position="323"/>
    </location>
    <ligand>
        <name>AMP</name>
        <dbReference type="ChEBI" id="CHEBI:456215"/>
    </ligand>
</feature>
<evidence type="ECO:0000256" key="5">
    <source>
        <dbReference type="ARBA" id="ARBA00022705"/>
    </source>
</evidence>
<evidence type="ECO:0000256" key="3">
    <source>
        <dbReference type="ARBA" id="ARBA00013308"/>
    </source>
</evidence>
<name>A0A076YM08_9CAUD</name>
<sequence>MLDIFSDNVSEINRISDIINSDLQAIADSKGTNAKKVELAKISEYTFKCFVFHLDPFQNFGISKLSKDAGGGEGIDWSTVFKLLYEGKGRDLKKRDKSLTTLQAKIINGIFDGFMDWKPGVKGGSFLDVFPDSYRTFEVQKCANWDPDLFEANSFAQIKFDGIRCVAMVDHNGNLTYVSRNGKPVVNIDPRIEENMKLHPGWCFDAEADSPAKFQKTSGISRASKSGSNIKLTLRVFDAIPYDAFLARKYDVQYIERYNDLKSMWSNNPFLFDLIADHTLVETWEDAQKFYEDSRANGNEGAIVKKRFGTYNFGRDDSWMKVKPLETIEARIIGYEEGKPKTKHVGRVGALIVQDYTGAISRVGSGMSDKERQYIYDNWDEFENALCEVKFMERTESGVFRHSRLSKIRLDKDDMNPTGA</sequence>
<comment type="similarity">
    <text evidence="2">Belongs to the ATP-dependent DNA ligase family.</text>
</comment>
<feature type="binding site" evidence="11">
    <location>
        <position position="321"/>
    </location>
    <ligand>
        <name>AMP</name>
        <dbReference type="ChEBI" id="CHEBI:456215"/>
    </ligand>
</feature>
<dbReference type="EMBL" id="KM199770">
    <property type="protein sequence ID" value="AIK68430.1"/>
    <property type="molecule type" value="Genomic_DNA"/>
</dbReference>
<dbReference type="SUPFAM" id="SSF56091">
    <property type="entry name" value="DNA ligase/mRNA capping enzyme, catalytic domain"/>
    <property type="match status" value="1"/>
</dbReference>
<dbReference type="PROSITE" id="PS50160">
    <property type="entry name" value="DNA_LIGASE_A3"/>
    <property type="match status" value="1"/>
</dbReference>
<keyword evidence="7" id="KW-0234">DNA repair</keyword>
<feature type="domain" description="ATP-dependent DNA ligase family profile" evidence="8">
    <location>
        <begin position="225"/>
        <end position="324"/>
    </location>
</feature>
<dbReference type="Gene3D" id="2.40.50.140">
    <property type="entry name" value="Nucleic acid-binding proteins"/>
    <property type="match status" value="1"/>
</dbReference>
<feature type="binding site" evidence="11">
    <location>
        <position position="158"/>
    </location>
    <ligand>
        <name>AMP</name>
        <dbReference type="ChEBI" id="CHEBI:456215"/>
    </ligand>
</feature>
<proteinExistence type="evidence at protein level"/>
<dbReference type="Proteomes" id="UP000204140">
    <property type="component" value="Segment"/>
</dbReference>
<dbReference type="PDB" id="9FZX">
    <property type="method" value="X-ray"/>
    <property type="resolution" value="2.20 A"/>
    <property type="chains" value="A=2-420"/>
</dbReference>
<dbReference type="RefSeq" id="YP_009099956.1">
    <property type="nucleotide sequence ID" value="NC_025429.1"/>
</dbReference>
<reference evidence="11" key="2">
    <citation type="journal article" date="2025" name="Acta Crystallogr. F Struct. Biol. Commun.">
        <title>Crystal structure of ATP-dependent DNA ligase from Rhizobium phage vB_RleM_P10VF.</title>
        <authorList>
            <person name="Rothweiler U."/>
            <person name="Leiros H.K.S."/>
            <person name="Williamson A."/>
        </authorList>
    </citation>
    <scope>X-RAY CRYSTALLOGRAPHY (2.20 ANGSTROMS) OF 2-420 IN COMPLEX WITH AMP</scope>
</reference>
<dbReference type="Gene3D" id="3.30.470.30">
    <property type="entry name" value="DNA ligase/mRNA capping enzyme"/>
    <property type="match status" value="1"/>
</dbReference>
<dbReference type="GeneID" id="22109766"/>
<evidence type="ECO:0000256" key="7">
    <source>
        <dbReference type="ARBA" id="ARBA00023204"/>
    </source>
</evidence>
<keyword evidence="10" id="KW-1185">Reference proteome</keyword>
<evidence type="ECO:0007829" key="11">
    <source>
        <dbReference type="PDB" id="9FZX"/>
    </source>
</evidence>
<keyword evidence="11" id="KW-0547">Nucleotide-binding</keyword>
<dbReference type="GO" id="GO:0003910">
    <property type="term" value="F:DNA ligase (ATP) activity"/>
    <property type="evidence" value="ECO:0007669"/>
    <property type="project" value="InterPro"/>
</dbReference>
<comment type="cofactor">
    <cofactor evidence="1">
        <name>a divalent metal cation</name>
        <dbReference type="ChEBI" id="CHEBI:60240"/>
    </cofactor>
</comment>
<dbReference type="GO" id="GO:0006260">
    <property type="term" value="P:DNA replication"/>
    <property type="evidence" value="ECO:0007669"/>
    <property type="project" value="UniProtKB-KW"/>
</dbReference>
<protein>
    <recommendedName>
        <fullName evidence="3">DNA ligase</fullName>
    </recommendedName>
</protein>
<evidence type="ECO:0000256" key="6">
    <source>
        <dbReference type="ARBA" id="ARBA00022763"/>
    </source>
</evidence>
<dbReference type="InterPro" id="IPR012340">
    <property type="entry name" value="NA-bd_OB-fold"/>
</dbReference>
<evidence type="ECO:0000256" key="4">
    <source>
        <dbReference type="ARBA" id="ARBA00022598"/>
    </source>
</evidence>
<evidence type="ECO:0000313" key="10">
    <source>
        <dbReference type="Proteomes" id="UP000204140"/>
    </source>
</evidence>
<organism evidence="9 10">
    <name type="scientific">Rhizobium phage vB_RleM_P10VF</name>
    <dbReference type="NCBI Taxonomy" id="1527770"/>
    <lineage>
        <taxon>Viruses</taxon>
        <taxon>Duplodnaviria</taxon>
        <taxon>Heunggongvirae</taxon>
        <taxon>Uroviricota</taxon>
        <taxon>Caudoviricetes</taxon>
        <taxon>Pootjesviridae</taxon>
        <taxon>Innesvirus</taxon>
        <taxon>Innesvirus P10VF</taxon>
    </lineage>
</organism>
<keyword evidence="6" id="KW-0227">DNA damage</keyword>
<dbReference type="InterPro" id="IPR016059">
    <property type="entry name" value="DNA_ligase_ATP-dep_CS"/>
</dbReference>